<evidence type="ECO:0000256" key="1">
    <source>
        <dbReference type="SAM" id="MobiDB-lite"/>
    </source>
</evidence>
<dbReference type="Proteomes" id="UP000530032">
    <property type="component" value="Unassembled WGS sequence"/>
</dbReference>
<dbReference type="InterPro" id="IPR046453">
    <property type="entry name" value="GpA_ATPase"/>
</dbReference>
<comment type="caution">
    <text evidence="4">The sequence shown here is derived from an EMBL/GenBank/DDBJ whole genome shotgun (WGS) entry which is preliminary data.</text>
</comment>
<dbReference type="Pfam" id="PF05876">
    <property type="entry name" value="GpA_ATPase"/>
    <property type="match status" value="1"/>
</dbReference>
<evidence type="ECO:0000259" key="2">
    <source>
        <dbReference type="Pfam" id="PF05876"/>
    </source>
</evidence>
<feature type="compositionally biased region" description="Pro residues" evidence="1">
    <location>
        <begin position="684"/>
        <end position="710"/>
    </location>
</feature>
<gene>
    <name evidence="4" type="ORF">HF327_012780</name>
</gene>
<dbReference type="Pfam" id="PF20454">
    <property type="entry name" value="GpA_nuclease"/>
    <property type="match status" value="1"/>
</dbReference>
<evidence type="ECO:0000313" key="5">
    <source>
        <dbReference type="Proteomes" id="UP000530032"/>
    </source>
</evidence>
<feature type="domain" description="Phage terminase large subunit GpA ATPase" evidence="2">
    <location>
        <begin position="42"/>
        <end position="287"/>
    </location>
</feature>
<evidence type="ECO:0000259" key="3">
    <source>
        <dbReference type="Pfam" id="PF20454"/>
    </source>
</evidence>
<dbReference type="EMBL" id="JABBCQ020000010">
    <property type="protein sequence ID" value="MBI1625371.1"/>
    <property type="molecule type" value="Genomic_DNA"/>
</dbReference>
<keyword evidence="5" id="KW-1185">Reference proteome</keyword>
<evidence type="ECO:0000313" key="4">
    <source>
        <dbReference type="EMBL" id="MBI1625371.1"/>
    </source>
</evidence>
<sequence>MNLADGYSLMLEAAIEASRPDPELRCDEWAEQYMVLPKSGPQPGPFRFDRSYPARRVHQVLSPNHPAKRVVAKVASQMFKTQTALNWIGSLMHRRPRNILALEPTDTLVKRFSARVSTMIRSVPELRERVAAAKSRDSRNTTQAKDFLGDATLYMNTAGSAANLAEVSAPYIYIDEIDRLDLDVDGEGDPVELAEARATQYANDCKFLYTSSPGIEGFSKIDTLYEMGTKEKYFVPCPHDDCGHLHSLEMEHFRYARDEETGFMDRAWFVCPECGTDIDERHKVTMLPDEAAGGLARWVATAKGDGETVSFTLSAFYMPIGAITWLSLARQLARARDRLKRGDHEAMQVFYNTRLGLSYKNSESTTTAEQLRRRAEDYPMRVLPDAALVATMAVDTQPNRLEVQIEAWGPGMEHWVIDYIVLNGSPTESADVPGSVWHRLDTIRRTPLLHASGRLIMLSAYGIDSGGANTQDVYNYGQARKALNCVVLHGSSRPNRPIMGSAPSKVDIDWGGEKVKGGVELWTVGTDVAKDWLSNRMQLTEGGGAMHFQLDLPPEWFDMMVVEQPHTKWRKGRPVREWVKPNGARNEAWDVSVYNLALAHQLGLQKWSALDWKRLRDKLIPPNLDLFAVAPQPAPVFDSVPAPVLAPAPEPAPVVDIAPAAPVQPERIPTPEPEPTAQTVQASVPPPMQPPASEPAAPAPVAPAPAPQAPVPVATAINRPFVGRRILSRGIR</sequence>
<proteinExistence type="predicted"/>
<dbReference type="GO" id="GO:0004519">
    <property type="term" value="F:endonuclease activity"/>
    <property type="evidence" value="ECO:0007669"/>
    <property type="project" value="InterPro"/>
</dbReference>
<feature type="domain" description="Terminase large subunit GpA endonuclease" evidence="3">
    <location>
        <begin position="308"/>
        <end position="605"/>
    </location>
</feature>
<dbReference type="InterPro" id="IPR027417">
    <property type="entry name" value="P-loop_NTPase"/>
</dbReference>
<dbReference type="RefSeq" id="WP_198460533.1">
    <property type="nucleotide sequence ID" value="NZ_JABBCQ020000010.1"/>
</dbReference>
<organism evidence="4 5">
    <name type="scientific">Comamonas suwonensis</name>
    <dbReference type="NCBI Taxonomy" id="2606214"/>
    <lineage>
        <taxon>Bacteria</taxon>
        <taxon>Pseudomonadati</taxon>
        <taxon>Pseudomonadota</taxon>
        <taxon>Betaproteobacteria</taxon>
        <taxon>Burkholderiales</taxon>
        <taxon>Comamonadaceae</taxon>
        <taxon>Comamonas</taxon>
    </lineage>
</organism>
<dbReference type="InterPro" id="IPR046454">
    <property type="entry name" value="GpA_endonuclease"/>
</dbReference>
<accession>A0A843B3M8</accession>
<protein>
    <submittedName>
        <fullName evidence="4">Phage terminase large subunit family protein</fullName>
    </submittedName>
</protein>
<dbReference type="AlphaFoldDB" id="A0A843B3M8"/>
<dbReference type="Gene3D" id="3.40.50.300">
    <property type="entry name" value="P-loop containing nucleotide triphosphate hydrolases"/>
    <property type="match status" value="1"/>
</dbReference>
<reference evidence="4" key="1">
    <citation type="submission" date="2020-12" db="EMBL/GenBank/DDBJ databases">
        <title>Comamonas sp. nov., isolated from stream water.</title>
        <authorList>
            <person name="Park K.-H."/>
        </authorList>
    </citation>
    <scope>NUCLEOTIDE SEQUENCE</scope>
    <source>
        <strain evidence="4">EJ-4</strain>
    </source>
</reference>
<dbReference type="GO" id="GO:0016887">
    <property type="term" value="F:ATP hydrolysis activity"/>
    <property type="evidence" value="ECO:0007669"/>
    <property type="project" value="InterPro"/>
</dbReference>
<name>A0A843B3M8_9BURK</name>
<feature type="region of interest" description="Disordered" evidence="1">
    <location>
        <begin position="664"/>
        <end position="710"/>
    </location>
</feature>